<protein>
    <recommendedName>
        <fullName evidence="12">Tryptophan synthase beta chain</fullName>
        <ecNumber evidence="12">4.2.1.20</ecNumber>
    </recommendedName>
</protein>
<dbReference type="GO" id="GO:0052684">
    <property type="term" value="F:L-serine hydro-lyase (adding indole, L-tryptophan-forming) activity"/>
    <property type="evidence" value="ECO:0007669"/>
    <property type="project" value="TreeGrafter"/>
</dbReference>
<evidence type="ECO:0000256" key="11">
    <source>
        <dbReference type="ARBA" id="ARBA00049047"/>
    </source>
</evidence>
<dbReference type="NCBIfam" id="TIGR01415">
    <property type="entry name" value="trpB_rel"/>
    <property type="match status" value="1"/>
</dbReference>
<evidence type="ECO:0000256" key="1">
    <source>
        <dbReference type="ARBA" id="ARBA00001933"/>
    </source>
</evidence>
<keyword evidence="8 12" id="KW-0663">Pyridoxal phosphate</keyword>
<evidence type="ECO:0000256" key="9">
    <source>
        <dbReference type="ARBA" id="ARBA00023141"/>
    </source>
</evidence>
<keyword evidence="10 12" id="KW-0456">Lyase</keyword>
<organism evidence="14">
    <name type="scientific">uncultured Paludibacter sp</name>
    <dbReference type="NCBI Taxonomy" id="497635"/>
    <lineage>
        <taxon>Bacteria</taxon>
        <taxon>Pseudomonadati</taxon>
        <taxon>Bacteroidota</taxon>
        <taxon>Bacteroidia</taxon>
        <taxon>Bacteroidales</taxon>
        <taxon>Paludibacteraceae</taxon>
        <taxon>Paludibacter</taxon>
        <taxon>environmental samples</taxon>
    </lineage>
</organism>
<sequence length="454" mass="50334">MTKRKKFLLEENQLPSQWYNILADMPNLPKPLLNPATKEPMKAEDLYPLFAKELSNQEFNTKDTWIDIPEEVRDKYLIYRPTPLVRAYNLEKALDTPAHIYFKNESVSPVGSHKLNSALAQAYYNKIEGVTNITTETGAGQWGTALSFAAKAFGLELAVYMVKISYEQKPYRRSLMETWGAQVIPSPSMSTKAGRKVLTEHPHYQGSLGTAISEAIELAMQTPNCKYTLGSVLNHVSLHQTVIGLEAEKQMEMTGEYPDVIIGCFGGGSNFSGISFPFMRHNIKKGKKTRFVAAEPSSCPKLTKGVFQYDFGDEAGYTPLLPMFTLGHSFAPAHIHAGGLRYHGAGTIVSQLMIDNLMEATDIPQLESFEAGVLFAQTEGIMPAPESAHAIAAAIREAQKAKEEGKSKVILFNLSGHGFVDMTAYDQYIAGDLVNYNITFEDIKKTTDLLEKII</sequence>
<evidence type="ECO:0000256" key="5">
    <source>
        <dbReference type="ARBA" id="ARBA00011270"/>
    </source>
</evidence>
<dbReference type="GO" id="GO:0005737">
    <property type="term" value="C:cytoplasm"/>
    <property type="evidence" value="ECO:0007669"/>
    <property type="project" value="TreeGrafter"/>
</dbReference>
<dbReference type="EMBL" id="UPXZ01000009">
    <property type="protein sequence ID" value="VBB43523.1"/>
    <property type="molecule type" value="Genomic_DNA"/>
</dbReference>
<reference evidence="14" key="1">
    <citation type="submission" date="2018-07" db="EMBL/GenBank/DDBJ databases">
        <authorList>
            <consortium name="Genoscope - CEA"/>
            <person name="William W."/>
        </authorList>
    </citation>
    <scope>NUCLEOTIDE SEQUENCE</scope>
    <source>
        <strain evidence="14">IK1</strain>
    </source>
</reference>
<dbReference type="Pfam" id="PF00291">
    <property type="entry name" value="PALP"/>
    <property type="match status" value="1"/>
</dbReference>
<comment type="pathway">
    <text evidence="3 12">Amino-acid biosynthesis; L-tryptophan biosynthesis; L-tryptophan from chorismate: step 5/5.</text>
</comment>
<evidence type="ECO:0000256" key="7">
    <source>
        <dbReference type="ARBA" id="ARBA00022822"/>
    </source>
</evidence>
<dbReference type="PIRSF" id="PIRSF001413">
    <property type="entry name" value="Trp_syn_beta"/>
    <property type="match status" value="1"/>
</dbReference>
<dbReference type="HAMAP" id="MF_00133">
    <property type="entry name" value="Trp_synth_beta"/>
    <property type="match status" value="1"/>
</dbReference>
<dbReference type="InterPro" id="IPR036052">
    <property type="entry name" value="TrpB-like_PALP_sf"/>
</dbReference>
<comment type="function">
    <text evidence="2 12">The beta subunit is responsible for the synthesis of L-tryptophan from indole and L-serine.</text>
</comment>
<comment type="similarity">
    <text evidence="4 12">Belongs to the TrpB family.</text>
</comment>
<feature type="modified residue" description="N6-(pyridoxal phosphate)lysine" evidence="12">
    <location>
        <position position="114"/>
    </location>
</feature>
<feature type="domain" description="Tryptophan synthase beta chain-like PALP" evidence="13">
    <location>
        <begin position="78"/>
        <end position="416"/>
    </location>
</feature>
<dbReference type="PROSITE" id="PS00168">
    <property type="entry name" value="TRP_SYNTHASE_BETA"/>
    <property type="match status" value="1"/>
</dbReference>
<keyword evidence="7 12" id="KW-0822">Tryptophan biosynthesis</keyword>
<keyword evidence="6 12" id="KW-0028">Amino-acid biosynthesis</keyword>
<evidence type="ECO:0000259" key="13">
    <source>
        <dbReference type="Pfam" id="PF00291"/>
    </source>
</evidence>
<dbReference type="InterPro" id="IPR023026">
    <property type="entry name" value="Trp_synth_beta/beta-like"/>
</dbReference>
<comment type="subunit">
    <text evidence="5 12">Tetramer of two alpha and two beta chains.</text>
</comment>
<comment type="catalytic activity">
    <reaction evidence="11 12">
        <text>(1S,2R)-1-C-(indol-3-yl)glycerol 3-phosphate + L-serine = D-glyceraldehyde 3-phosphate + L-tryptophan + H2O</text>
        <dbReference type="Rhea" id="RHEA:10532"/>
        <dbReference type="ChEBI" id="CHEBI:15377"/>
        <dbReference type="ChEBI" id="CHEBI:33384"/>
        <dbReference type="ChEBI" id="CHEBI:57912"/>
        <dbReference type="ChEBI" id="CHEBI:58866"/>
        <dbReference type="ChEBI" id="CHEBI:59776"/>
        <dbReference type="EC" id="4.2.1.20"/>
    </reaction>
</comment>
<dbReference type="Gene3D" id="3.40.50.1100">
    <property type="match status" value="2"/>
</dbReference>
<evidence type="ECO:0000256" key="6">
    <source>
        <dbReference type="ARBA" id="ARBA00022605"/>
    </source>
</evidence>
<dbReference type="SUPFAM" id="SSF53686">
    <property type="entry name" value="Tryptophan synthase beta subunit-like PLP-dependent enzymes"/>
    <property type="match status" value="1"/>
</dbReference>
<dbReference type="EC" id="4.2.1.20" evidence="12"/>
<dbReference type="InterPro" id="IPR006316">
    <property type="entry name" value="Trp_synth_b-like"/>
</dbReference>
<proteinExistence type="inferred from homology"/>
<evidence type="ECO:0000256" key="8">
    <source>
        <dbReference type="ARBA" id="ARBA00022898"/>
    </source>
</evidence>
<dbReference type="PANTHER" id="PTHR48077">
    <property type="entry name" value="TRYPTOPHAN SYNTHASE-RELATED"/>
    <property type="match status" value="1"/>
</dbReference>
<dbReference type="InterPro" id="IPR006653">
    <property type="entry name" value="Trp_synth_b_CS"/>
</dbReference>
<evidence type="ECO:0000313" key="14">
    <source>
        <dbReference type="EMBL" id="VBB43523.1"/>
    </source>
</evidence>
<gene>
    <name evidence="12 14" type="primary">trpB</name>
    <name evidence="14" type="ORF">TRIP_D170038</name>
</gene>
<dbReference type="InterPro" id="IPR001926">
    <property type="entry name" value="TrpB-like_PALP"/>
</dbReference>
<evidence type="ECO:0000256" key="12">
    <source>
        <dbReference type="HAMAP-Rule" id="MF_00133"/>
    </source>
</evidence>
<dbReference type="UniPathway" id="UPA00035">
    <property type="reaction ID" value="UER00044"/>
</dbReference>
<evidence type="ECO:0000256" key="4">
    <source>
        <dbReference type="ARBA" id="ARBA00009982"/>
    </source>
</evidence>
<dbReference type="AlphaFoldDB" id="A0A653A683"/>
<evidence type="ECO:0000256" key="2">
    <source>
        <dbReference type="ARBA" id="ARBA00002786"/>
    </source>
</evidence>
<evidence type="ECO:0000256" key="10">
    <source>
        <dbReference type="ARBA" id="ARBA00023239"/>
    </source>
</evidence>
<keyword evidence="9 12" id="KW-0057">Aromatic amino acid biosynthesis</keyword>
<dbReference type="PANTHER" id="PTHR48077:SF6">
    <property type="entry name" value="TRYPTOPHAN SYNTHASE"/>
    <property type="match status" value="1"/>
</dbReference>
<dbReference type="PIRSF" id="PIRSF500824">
    <property type="entry name" value="TrpB_prok"/>
    <property type="match status" value="1"/>
</dbReference>
<dbReference type="NCBIfam" id="NF009057">
    <property type="entry name" value="PRK12391.1"/>
    <property type="match status" value="1"/>
</dbReference>
<name>A0A653A683_9BACT</name>
<accession>A0A653A683</accession>
<dbReference type="GO" id="GO:0030170">
    <property type="term" value="F:pyridoxal phosphate binding"/>
    <property type="evidence" value="ECO:0007669"/>
    <property type="project" value="InterPro"/>
</dbReference>
<comment type="cofactor">
    <cofactor evidence="1 12">
        <name>pyridoxal 5'-phosphate</name>
        <dbReference type="ChEBI" id="CHEBI:597326"/>
    </cofactor>
</comment>
<evidence type="ECO:0000256" key="3">
    <source>
        <dbReference type="ARBA" id="ARBA00004733"/>
    </source>
</evidence>
<dbReference type="GO" id="GO:0004834">
    <property type="term" value="F:tryptophan synthase activity"/>
    <property type="evidence" value="ECO:0007669"/>
    <property type="project" value="UniProtKB-UniRule"/>
</dbReference>